<dbReference type="STRING" id="1849047.A0A3D8Q8U1"/>
<dbReference type="InterPro" id="IPR001138">
    <property type="entry name" value="Zn2Cys6_DnaBD"/>
</dbReference>
<dbReference type="CDD" id="cd00067">
    <property type="entry name" value="GAL4"/>
    <property type="match status" value="1"/>
</dbReference>
<evidence type="ECO:0000256" key="2">
    <source>
        <dbReference type="ARBA" id="ARBA00023242"/>
    </source>
</evidence>
<dbReference type="PANTHER" id="PTHR37534">
    <property type="entry name" value="TRANSCRIPTIONAL ACTIVATOR PROTEIN UGA3"/>
    <property type="match status" value="1"/>
</dbReference>
<dbReference type="PANTHER" id="PTHR37534:SF46">
    <property type="entry name" value="ZN(II)2CYS6 TRANSCRIPTION FACTOR (EUROFUNG)"/>
    <property type="match status" value="1"/>
</dbReference>
<dbReference type="Proteomes" id="UP000256645">
    <property type="component" value="Unassembled WGS sequence"/>
</dbReference>
<evidence type="ECO:0008006" key="5">
    <source>
        <dbReference type="Google" id="ProtNLM"/>
    </source>
</evidence>
<organism evidence="3 4">
    <name type="scientific">Coleophoma cylindrospora</name>
    <dbReference type="NCBI Taxonomy" id="1849047"/>
    <lineage>
        <taxon>Eukaryota</taxon>
        <taxon>Fungi</taxon>
        <taxon>Dikarya</taxon>
        <taxon>Ascomycota</taxon>
        <taxon>Pezizomycotina</taxon>
        <taxon>Leotiomycetes</taxon>
        <taxon>Helotiales</taxon>
        <taxon>Dermateaceae</taxon>
        <taxon>Coleophoma</taxon>
    </lineage>
</organism>
<dbReference type="Gene3D" id="4.10.240.10">
    <property type="entry name" value="Zn(2)-C6 fungal-type DNA-binding domain"/>
    <property type="match status" value="1"/>
</dbReference>
<dbReference type="Pfam" id="PF11951">
    <property type="entry name" value="Fungal_trans_2"/>
    <property type="match status" value="1"/>
</dbReference>
<dbReference type="OrthoDB" id="3477330at2759"/>
<name>A0A3D8Q8U1_9HELO</name>
<dbReference type="GO" id="GO:0000981">
    <property type="term" value="F:DNA-binding transcription factor activity, RNA polymerase II-specific"/>
    <property type="evidence" value="ECO:0007669"/>
    <property type="project" value="InterPro"/>
</dbReference>
<reference evidence="3 4" key="1">
    <citation type="journal article" date="2018" name="IMA Fungus">
        <title>IMA Genome-F 9: Draft genome sequence of Annulohypoxylon stygium, Aspergillus mulundensis, Berkeleyomyces basicola (syn. Thielaviopsis basicola), Ceratocystis smalleyi, two Cercospora beticola strains, Coleophoma cylindrospora, Fusarium fracticaudum, Phialophora cf. hyalina, and Morchella septimelata.</title>
        <authorList>
            <person name="Wingfield B.D."/>
            <person name="Bills G.F."/>
            <person name="Dong Y."/>
            <person name="Huang W."/>
            <person name="Nel W.J."/>
            <person name="Swalarsk-Parry B.S."/>
            <person name="Vaghefi N."/>
            <person name="Wilken P.M."/>
            <person name="An Z."/>
            <person name="de Beer Z.W."/>
            <person name="De Vos L."/>
            <person name="Chen L."/>
            <person name="Duong T.A."/>
            <person name="Gao Y."/>
            <person name="Hammerbacher A."/>
            <person name="Kikkert J.R."/>
            <person name="Li Y."/>
            <person name="Li H."/>
            <person name="Li K."/>
            <person name="Li Q."/>
            <person name="Liu X."/>
            <person name="Ma X."/>
            <person name="Naidoo K."/>
            <person name="Pethybridge S.J."/>
            <person name="Sun J."/>
            <person name="Steenkamp E.T."/>
            <person name="van der Nest M.A."/>
            <person name="van Wyk S."/>
            <person name="Wingfield M.J."/>
            <person name="Xiong C."/>
            <person name="Yue Q."/>
            <person name="Zhang X."/>
        </authorList>
    </citation>
    <scope>NUCLEOTIDE SEQUENCE [LARGE SCALE GENOMIC DNA]</scope>
    <source>
        <strain evidence="3 4">BP6252</strain>
    </source>
</reference>
<sequence length="590" mass="67642">MDAPVAAHAAGMRERPETAYKPYTGKVRRVKSFTGCWGCRSRKVKVGFQLAIGLKPSNLPLTMQCDETSPQCKKCLKLGLVCQGYRPDYIWVTSDQKTYQPGRRRALETHLTWHGYPTWDSAYIDKLIGQCDIEAEEAREHGSIYLAGYEKLAGPFSVFACYGYDSTITSGRENWATPLSYHNVVTIRFARSSYLLHHYVKYVALSMMPFKDIRNPWQSFYPLTASCGDTDAHMSLFHAILAQSAGNLACLGSERMEMLNLSLYHYSQALRRLRKSLQQDKKDVGIILAIILTLIMAEVRSYVPLRNKESFNHAQVYGGNSVAWRQHLKGGWEFLKSYQAVQPWLESDFAWMASQSLCLLKIRADTMSISNHSTSNTRKREIDYMEESLIASVATRHDFGFTVGANQTFIACIQDIARLKARLQTEGCTTVVEEDIRHLYQRLSNSLFETTEMQTNPIVECHHRIFHAGIMIYFYRNLWNLPPCEISDCLRMIFDQVVTYKNLGGTHITLWPMFIAAVEAYEERHLEIMEAWLNAEEQIGVANRQQVKAFIERVWSLRSNTAKIMGLDKGTVLVDWVDMMQEWNMDILLV</sequence>
<evidence type="ECO:0000313" key="3">
    <source>
        <dbReference type="EMBL" id="RDW58211.1"/>
    </source>
</evidence>
<comment type="subcellular location">
    <subcellularLocation>
        <location evidence="1">Nucleus</location>
    </subcellularLocation>
</comment>
<protein>
    <recommendedName>
        <fullName evidence="5">Zn(2)-C6 fungal-type domain-containing protein</fullName>
    </recommendedName>
</protein>
<keyword evidence="2" id="KW-0539">Nucleus</keyword>
<gene>
    <name evidence="3" type="ORF">BP6252_13622</name>
</gene>
<dbReference type="AlphaFoldDB" id="A0A3D8Q8U1"/>
<evidence type="ECO:0000256" key="1">
    <source>
        <dbReference type="ARBA" id="ARBA00004123"/>
    </source>
</evidence>
<dbReference type="EMBL" id="PDLM01000018">
    <property type="protein sequence ID" value="RDW58211.1"/>
    <property type="molecule type" value="Genomic_DNA"/>
</dbReference>
<dbReference type="GO" id="GO:0008270">
    <property type="term" value="F:zinc ion binding"/>
    <property type="evidence" value="ECO:0007669"/>
    <property type="project" value="InterPro"/>
</dbReference>
<keyword evidence="4" id="KW-1185">Reference proteome</keyword>
<proteinExistence type="predicted"/>
<dbReference type="InterPro" id="IPR021858">
    <property type="entry name" value="Fun_TF"/>
</dbReference>
<comment type="caution">
    <text evidence="3">The sequence shown here is derived from an EMBL/GenBank/DDBJ whole genome shotgun (WGS) entry which is preliminary data.</text>
</comment>
<dbReference type="GO" id="GO:0005634">
    <property type="term" value="C:nucleus"/>
    <property type="evidence" value="ECO:0007669"/>
    <property type="project" value="UniProtKB-SubCell"/>
</dbReference>
<dbReference type="InterPro" id="IPR036864">
    <property type="entry name" value="Zn2-C6_fun-type_DNA-bd_sf"/>
</dbReference>
<accession>A0A3D8Q8U1</accession>
<evidence type="ECO:0000313" key="4">
    <source>
        <dbReference type="Proteomes" id="UP000256645"/>
    </source>
</evidence>